<feature type="region of interest" description="Disordered" evidence="10">
    <location>
        <begin position="111"/>
        <end position="148"/>
    </location>
</feature>
<dbReference type="SUPFAM" id="SSF100950">
    <property type="entry name" value="NagB/RpiA/CoA transferase-like"/>
    <property type="match status" value="1"/>
</dbReference>
<dbReference type="AlphaFoldDB" id="A0A6A7C9G4"/>
<reference evidence="11" key="1">
    <citation type="journal article" date="2020" name="Stud. Mycol.">
        <title>101 Dothideomycetes genomes: a test case for predicting lifestyles and emergence of pathogens.</title>
        <authorList>
            <person name="Haridas S."/>
            <person name="Albert R."/>
            <person name="Binder M."/>
            <person name="Bloem J."/>
            <person name="Labutti K."/>
            <person name="Salamov A."/>
            <person name="Andreopoulos B."/>
            <person name="Baker S."/>
            <person name="Barry K."/>
            <person name="Bills G."/>
            <person name="Bluhm B."/>
            <person name="Cannon C."/>
            <person name="Castanera R."/>
            <person name="Culley D."/>
            <person name="Daum C."/>
            <person name="Ezra D."/>
            <person name="Gonzalez J."/>
            <person name="Henrissat B."/>
            <person name="Kuo A."/>
            <person name="Liang C."/>
            <person name="Lipzen A."/>
            <person name="Lutzoni F."/>
            <person name="Magnuson J."/>
            <person name="Mondo S."/>
            <person name="Nolan M."/>
            <person name="Ohm R."/>
            <person name="Pangilinan J."/>
            <person name="Park H.-J."/>
            <person name="Ramirez L."/>
            <person name="Alfaro M."/>
            <person name="Sun H."/>
            <person name="Tritt A."/>
            <person name="Yoshinaga Y."/>
            <person name="Zwiers L.-H."/>
            <person name="Turgeon B."/>
            <person name="Goodwin S."/>
            <person name="Spatafora J."/>
            <person name="Crous P."/>
            <person name="Grigoriev I."/>
        </authorList>
    </citation>
    <scope>NUCLEOTIDE SEQUENCE</scope>
    <source>
        <strain evidence="11">CBS 480.64</strain>
    </source>
</reference>
<evidence type="ECO:0000256" key="4">
    <source>
        <dbReference type="ARBA" id="ARBA00022540"/>
    </source>
</evidence>
<evidence type="ECO:0000313" key="11">
    <source>
        <dbReference type="EMBL" id="KAF2864033.1"/>
    </source>
</evidence>
<accession>A0A6A7C9G4</accession>
<dbReference type="PANTHER" id="PTHR45859:SF1">
    <property type="entry name" value="TRANSLATION INITIATION FACTOR EIF-2B SUBUNIT BETA"/>
    <property type="match status" value="1"/>
</dbReference>
<keyword evidence="4" id="KW-0396">Initiation factor</keyword>
<proteinExistence type="inferred from homology"/>
<dbReference type="PANTHER" id="PTHR45859">
    <property type="entry name" value="TRANSLATION INITIATION FACTOR EIF-2B SUBUNIT BETA"/>
    <property type="match status" value="1"/>
</dbReference>
<evidence type="ECO:0000313" key="12">
    <source>
        <dbReference type="Proteomes" id="UP000799421"/>
    </source>
</evidence>
<evidence type="ECO:0000256" key="1">
    <source>
        <dbReference type="ARBA" id="ARBA00004514"/>
    </source>
</evidence>
<dbReference type="InterPro" id="IPR000649">
    <property type="entry name" value="IF-2B-related"/>
</dbReference>
<evidence type="ECO:0000256" key="5">
    <source>
        <dbReference type="ARBA" id="ARBA00022917"/>
    </source>
</evidence>
<dbReference type="Pfam" id="PF01008">
    <property type="entry name" value="IF-2B"/>
    <property type="match status" value="1"/>
</dbReference>
<comment type="subcellular location">
    <subcellularLocation>
        <location evidence="1">Cytoplasm</location>
        <location evidence="1">Cytosol</location>
    </subcellularLocation>
</comment>
<evidence type="ECO:0000256" key="2">
    <source>
        <dbReference type="ARBA" id="ARBA00007251"/>
    </source>
</evidence>
<dbReference type="GO" id="GO:0016740">
    <property type="term" value="F:transferase activity"/>
    <property type="evidence" value="ECO:0007669"/>
    <property type="project" value="UniProtKB-KW"/>
</dbReference>
<dbReference type="Proteomes" id="UP000799421">
    <property type="component" value="Unassembled WGS sequence"/>
</dbReference>
<protein>
    <recommendedName>
        <fullName evidence="6">Translation initiation factor eIF2B subunit beta</fullName>
    </recommendedName>
    <alternativeName>
        <fullName evidence="7">eIF2B GDP-GTP exchange factor subunit beta</fullName>
    </alternativeName>
</protein>
<organism evidence="11 12">
    <name type="scientific">Piedraia hortae CBS 480.64</name>
    <dbReference type="NCBI Taxonomy" id="1314780"/>
    <lineage>
        <taxon>Eukaryota</taxon>
        <taxon>Fungi</taxon>
        <taxon>Dikarya</taxon>
        <taxon>Ascomycota</taxon>
        <taxon>Pezizomycotina</taxon>
        <taxon>Dothideomycetes</taxon>
        <taxon>Dothideomycetidae</taxon>
        <taxon>Capnodiales</taxon>
        <taxon>Piedraiaceae</taxon>
        <taxon>Piedraia</taxon>
    </lineage>
</organism>
<comment type="similarity">
    <text evidence="2 9">Belongs to the eIF-2B alpha/beta/delta subunits family.</text>
</comment>
<dbReference type="OrthoDB" id="269919at2759"/>
<dbReference type="GO" id="GO:0005851">
    <property type="term" value="C:eukaryotic translation initiation factor 2B complex"/>
    <property type="evidence" value="ECO:0007669"/>
    <property type="project" value="TreeGrafter"/>
</dbReference>
<dbReference type="GO" id="GO:0005829">
    <property type="term" value="C:cytosol"/>
    <property type="evidence" value="ECO:0007669"/>
    <property type="project" value="UniProtKB-SubCell"/>
</dbReference>
<comment type="subunit">
    <text evidence="8">Component of the translation initiation factor 2B (eIF2B) complex which is a heterodecamer of two sets of five different subunits: alpha, beta, gamma, delta and epsilon. Subunits alpha, beta and delta comprise a regulatory subcomplex and subunits epsilon and gamma comprise a catalytic subcomplex. Within the complex, the hexameric regulatory complex resides at the center, with the two heterodimeric catalytic subcomplexes bound on opposite sides.</text>
</comment>
<dbReference type="GO" id="GO:0005085">
    <property type="term" value="F:guanyl-nucleotide exchange factor activity"/>
    <property type="evidence" value="ECO:0007669"/>
    <property type="project" value="TreeGrafter"/>
</dbReference>
<sequence>MGGTQPGPEGALLGFRDFLKKNDVESSIESLVRLLKLGRIKGSRPCALATCHLLVRVVAAERIRNVRLLTGRIRAVGRRLVAAQPKELTVGNAVRRVLGIVREVAEDESGMHFESPASGIATTPKPAGTPPSYEISADPASRPSLRSLGPSYAGHAAAVHSRLHFLQGLPSTTLVDRSLSASSSPKQDQGDPSLGKVDIKAEVIDGIKDLIEEIRIVDTQISDSALEHVHSNETILIHTLTPTIHKFFTAAAKKRKFTVYHTADCSGADDSDEVYERRKSLTSLGITFVVTSKTAAFALMSRINKVILSPYYVLSNGALIAEPGTGTIALAAKTYRVPVVVLAGVYKISPEYPLPAKIDTLLQYDNSGETLGLSDAGEAGDIQVLSPTYEYVNNECINLYVTNIGSHAPTSLGRVLSDHYRPEDVDLSGDS</sequence>
<evidence type="ECO:0000256" key="6">
    <source>
        <dbReference type="ARBA" id="ARBA00044122"/>
    </source>
</evidence>
<dbReference type="InterPro" id="IPR037171">
    <property type="entry name" value="NagB/RpiA_transferase-like"/>
</dbReference>
<dbReference type="EMBL" id="MU005958">
    <property type="protein sequence ID" value="KAF2864033.1"/>
    <property type="molecule type" value="Genomic_DNA"/>
</dbReference>
<keyword evidence="11" id="KW-0808">Transferase</keyword>
<keyword evidence="12" id="KW-1185">Reference proteome</keyword>
<evidence type="ECO:0000256" key="10">
    <source>
        <dbReference type="SAM" id="MobiDB-lite"/>
    </source>
</evidence>
<dbReference type="GO" id="GO:0003743">
    <property type="term" value="F:translation initiation factor activity"/>
    <property type="evidence" value="ECO:0007669"/>
    <property type="project" value="UniProtKB-KW"/>
</dbReference>
<evidence type="ECO:0000256" key="7">
    <source>
        <dbReference type="ARBA" id="ARBA00044228"/>
    </source>
</evidence>
<evidence type="ECO:0000256" key="8">
    <source>
        <dbReference type="ARBA" id="ARBA00046432"/>
    </source>
</evidence>
<keyword evidence="3" id="KW-0963">Cytoplasm</keyword>
<evidence type="ECO:0000256" key="3">
    <source>
        <dbReference type="ARBA" id="ARBA00022490"/>
    </source>
</evidence>
<gene>
    <name evidence="11" type="ORF">K470DRAFT_279859</name>
</gene>
<name>A0A6A7C9G4_9PEZI</name>
<evidence type="ECO:0000256" key="9">
    <source>
        <dbReference type="RuleBase" id="RU003814"/>
    </source>
</evidence>
<keyword evidence="5" id="KW-0648">Protein biosynthesis</keyword>
<dbReference type="InterPro" id="IPR042529">
    <property type="entry name" value="IF_2B-like_C"/>
</dbReference>
<dbReference type="InterPro" id="IPR051855">
    <property type="entry name" value="eIF2B_beta_subunit"/>
</dbReference>
<dbReference type="Gene3D" id="3.40.50.10470">
    <property type="entry name" value="Translation initiation factor eif-2b, domain 2"/>
    <property type="match status" value="1"/>
</dbReference>